<dbReference type="SUPFAM" id="SSF54637">
    <property type="entry name" value="Thioesterase/thiol ester dehydrase-isomerase"/>
    <property type="match status" value="1"/>
</dbReference>
<keyword evidence="3" id="KW-1185">Reference proteome</keyword>
<sequence>MTNDMNETAWLERTLTTDIPLGGAMELTVSRLDECGVELSLPLGPSVNDKGTAFGGALASAMILAGWSLPRLVLLRAGIDADLVIGRCEIRFIAPVGRDFRAACRWPSAEKLQAFRDRLAQRGRASLELEPELLVDGEVAATLSAKYAALMRDRKEERRA</sequence>
<dbReference type="AlphaFoldDB" id="A0A3E1K6M7"/>
<evidence type="ECO:0000313" key="3">
    <source>
        <dbReference type="Proteomes" id="UP000260351"/>
    </source>
</evidence>
<evidence type="ECO:0000313" key="2">
    <source>
        <dbReference type="EMBL" id="RFF29620.1"/>
    </source>
</evidence>
<comment type="caution">
    <text evidence="2">The sequence shown here is derived from an EMBL/GenBank/DDBJ whole genome shotgun (WGS) entry which is preliminary data.</text>
</comment>
<protein>
    <submittedName>
        <fullName evidence="2">Thioesterase</fullName>
    </submittedName>
</protein>
<dbReference type="Gene3D" id="3.10.129.10">
    <property type="entry name" value="Hotdog Thioesterase"/>
    <property type="match status" value="1"/>
</dbReference>
<dbReference type="InterPro" id="IPR012660">
    <property type="entry name" value="YiiD_C"/>
</dbReference>
<dbReference type="NCBIfam" id="TIGR02447">
    <property type="entry name" value="yiiD_Cterm"/>
    <property type="match status" value="1"/>
</dbReference>
<proteinExistence type="predicted"/>
<reference evidence="2 3" key="1">
    <citation type="submission" date="2018-08" db="EMBL/GenBank/DDBJ databases">
        <title>Wenzhouxiangella salilacus sp. nov., a novel bacterium isolated from a saline lake in Xinjiang Province, China.</title>
        <authorList>
            <person name="Han S."/>
        </authorList>
    </citation>
    <scope>NUCLEOTIDE SEQUENCE [LARGE SCALE GENOMIC DNA]</scope>
    <source>
        <strain evidence="2 3">XDB06</strain>
    </source>
</reference>
<evidence type="ECO:0000259" key="1">
    <source>
        <dbReference type="Pfam" id="PF09500"/>
    </source>
</evidence>
<dbReference type="OrthoDB" id="572024at2"/>
<dbReference type="Proteomes" id="UP000260351">
    <property type="component" value="Unassembled WGS sequence"/>
</dbReference>
<name>A0A3E1K6M7_9GAMM</name>
<accession>A0A3E1K6M7</accession>
<gene>
    <name evidence="2" type="ORF">DZC52_12065</name>
</gene>
<dbReference type="InterPro" id="IPR029069">
    <property type="entry name" value="HotDog_dom_sf"/>
</dbReference>
<feature type="domain" description="Thioesterase putative" evidence="1">
    <location>
        <begin position="11"/>
        <end position="150"/>
    </location>
</feature>
<dbReference type="EMBL" id="QUZK01000044">
    <property type="protein sequence ID" value="RFF29620.1"/>
    <property type="molecule type" value="Genomic_DNA"/>
</dbReference>
<dbReference type="RefSeq" id="WP_116651401.1">
    <property type="nucleotide sequence ID" value="NZ_QUZK01000044.1"/>
</dbReference>
<dbReference type="Pfam" id="PF09500">
    <property type="entry name" value="YiiD_C"/>
    <property type="match status" value="1"/>
</dbReference>
<organism evidence="2 3">
    <name type="scientific">Wenzhouxiangella sediminis</name>
    <dbReference type="NCBI Taxonomy" id="1792836"/>
    <lineage>
        <taxon>Bacteria</taxon>
        <taxon>Pseudomonadati</taxon>
        <taxon>Pseudomonadota</taxon>
        <taxon>Gammaproteobacteria</taxon>
        <taxon>Chromatiales</taxon>
        <taxon>Wenzhouxiangellaceae</taxon>
        <taxon>Wenzhouxiangella</taxon>
    </lineage>
</organism>